<evidence type="ECO:0000313" key="1">
    <source>
        <dbReference type="EMBL" id="RTX70775.1"/>
    </source>
</evidence>
<dbReference type="Proteomes" id="UP000274792">
    <property type="component" value="Unassembled WGS sequence"/>
</dbReference>
<accession>A0AAJ4SGD8</accession>
<organism evidence="1 2">
    <name type="scientific">Mammaliicoccus sciuri</name>
    <name type="common">Staphylococcus sciuri</name>
    <dbReference type="NCBI Taxonomy" id="1296"/>
    <lineage>
        <taxon>Bacteria</taxon>
        <taxon>Bacillati</taxon>
        <taxon>Bacillota</taxon>
        <taxon>Bacilli</taxon>
        <taxon>Bacillales</taxon>
        <taxon>Staphylococcaceae</taxon>
        <taxon>Mammaliicoccus</taxon>
    </lineage>
</organism>
<feature type="non-terminal residue" evidence="1">
    <location>
        <position position="117"/>
    </location>
</feature>
<protein>
    <submittedName>
        <fullName evidence="1">Uncharacterized protein</fullName>
    </submittedName>
</protein>
<proteinExistence type="predicted"/>
<feature type="non-terminal residue" evidence="1">
    <location>
        <position position="1"/>
    </location>
</feature>
<reference evidence="1 2" key="1">
    <citation type="submission" date="2018-10" db="EMBL/GenBank/DDBJ databases">
        <title>A collection Staphylococci species genome sequencing.</title>
        <authorList>
            <person name="Cole K."/>
        </authorList>
    </citation>
    <scope>NUCLEOTIDE SEQUENCE [LARGE SCALE GENOMIC DNA]</scope>
    <source>
        <strain evidence="2">NCTC 12218</strain>
    </source>
</reference>
<comment type="caution">
    <text evidence="1">The sequence shown here is derived from an EMBL/GenBank/DDBJ whole genome shotgun (WGS) entry which is preliminary data.</text>
</comment>
<gene>
    <name evidence="1" type="ORF">CD117_13320</name>
</gene>
<sequence length="117" mass="12561">LDTKNLSEQELQYELIKALANKQKNNKPLATALRAASPKDEESLNIASNELINTLAVTDKSKVIEADAIKNGYIKSQTDATNAANTLSGRAWIVDKGTPSTMSNGLTAVPEGTKVYL</sequence>
<name>A0AAJ4SGD8_MAMSC</name>
<dbReference type="EMBL" id="RXWV01000088">
    <property type="protein sequence ID" value="RTX70775.1"/>
    <property type="molecule type" value="Genomic_DNA"/>
</dbReference>
<dbReference type="AlphaFoldDB" id="A0AAJ4SGD8"/>
<evidence type="ECO:0000313" key="2">
    <source>
        <dbReference type="Proteomes" id="UP000274792"/>
    </source>
</evidence>
<dbReference type="RefSeq" id="WP_143566397.1">
    <property type="nucleotide sequence ID" value="NZ_RXWV01000088.1"/>
</dbReference>